<proteinExistence type="predicted"/>
<evidence type="ECO:0000256" key="1">
    <source>
        <dbReference type="SAM" id="MobiDB-lite"/>
    </source>
</evidence>
<dbReference type="Proteomes" id="UP000295294">
    <property type="component" value="Chromosome 2"/>
</dbReference>
<evidence type="ECO:0000313" key="2">
    <source>
        <dbReference type="EMBL" id="QBY54320.1"/>
    </source>
</evidence>
<accession>A0A4P7LE93</accession>
<dbReference type="AlphaFoldDB" id="A0A4P7LE93"/>
<evidence type="ECO:0008006" key="4">
    <source>
        <dbReference type="Google" id="ProtNLM"/>
    </source>
</evidence>
<dbReference type="EMBL" id="CP038635">
    <property type="protein sequence ID" value="QBY54320.1"/>
    <property type="molecule type" value="Genomic_DNA"/>
</dbReference>
<dbReference type="RefSeq" id="WP_133098435.1">
    <property type="nucleotide sequence ID" value="NZ_CP038635.1"/>
</dbReference>
<gene>
    <name evidence="2" type="ORF">E0W60_25250</name>
</gene>
<protein>
    <recommendedName>
        <fullName evidence="4">MYND finger</fullName>
    </recommendedName>
</protein>
<dbReference type="STRING" id="1349762.GCA_001592245_05354"/>
<sequence length="98" mass="10758">MARILILLAVVLGVFWWLRARAEARLAQQRARQQASESAARSSANARQTESAEPMVQCAQCGVHLPQGEAIAWRGLHYCRRSHLPDEASHTDGGGARP</sequence>
<organism evidence="2 3">
    <name type="scientific">Cupriavidus oxalaticus</name>
    <dbReference type="NCBI Taxonomy" id="96344"/>
    <lineage>
        <taxon>Bacteria</taxon>
        <taxon>Pseudomonadati</taxon>
        <taxon>Pseudomonadota</taxon>
        <taxon>Betaproteobacteria</taxon>
        <taxon>Burkholderiales</taxon>
        <taxon>Burkholderiaceae</taxon>
        <taxon>Cupriavidus</taxon>
    </lineage>
</organism>
<feature type="region of interest" description="Disordered" evidence="1">
    <location>
        <begin position="29"/>
        <end position="53"/>
    </location>
</feature>
<dbReference type="OrthoDB" id="9814432at2"/>
<dbReference type="InterPro" id="IPR049708">
    <property type="entry name" value="PP0621-like"/>
</dbReference>
<name>A0A4P7LE93_9BURK</name>
<evidence type="ECO:0000313" key="3">
    <source>
        <dbReference type="Proteomes" id="UP000295294"/>
    </source>
</evidence>
<dbReference type="KEGG" id="cox:E0W60_25250"/>
<feature type="compositionally biased region" description="Low complexity" evidence="1">
    <location>
        <begin position="29"/>
        <end position="48"/>
    </location>
</feature>
<reference evidence="2 3" key="1">
    <citation type="submission" date="2019-03" db="EMBL/GenBank/DDBJ databases">
        <title>Efficiently degradation of phenoxyalkanoic acid herbicides by Cupriavidus oxalaticus strain X32.</title>
        <authorList>
            <person name="Sheng X."/>
        </authorList>
    </citation>
    <scope>NUCLEOTIDE SEQUENCE [LARGE SCALE GENOMIC DNA]</scope>
    <source>
        <strain evidence="2 3">X32</strain>
    </source>
</reference>
<dbReference type="NCBIfam" id="NF041023">
    <property type="entry name" value="PP0621_fam"/>
    <property type="match status" value="1"/>
</dbReference>